<evidence type="ECO:0000259" key="2">
    <source>
        <dbReference type="Pfam" id="PF00856"/>
    </source>
</evidence>
<dbReference type="InterPro" id="IPR046341">
    <property type="entry name" value="SET_dom_sf"/>
</dbReference>
<dbReference type="SUPFAM" id="SSF82199">
    <property type="entry name" value="SET domain"/>
    <property type="match status" value="1"/>
</dbReference>
<reference evidence="3" key="1">
    <citation type="submission" date="2023-10" db="EMBL/GenBank/DDBJ databases">
        <authorList>
            <person name="Chen Y."/>
            <person name="Shah S."/>
            <person name="Dougan E. K."/>
            <person name="Thang M."/>
            <person name="Chan C."/>
        </authorList>
    </citation>
    <scope>NUCLEOTIDE SEQUENCE [LARGE SCALE GENOMIC DNA]</scope>
</reference>
<keyword evidence="4" id="KW-1185">Reference proteome</keyword>
<feature type="compositionally biased region" description="Gly residues" evidence="1">
    <location>
        <begin position="45"/>
        <end position="56"/>
    </location>
</feature>
<dbReference type="EMBL" id="CAUYUJ010001060">
    <property type="protein sequence ID" value="CAK0793959.1"/>
    <property type="molecule type" value="Genomic_DNA"/>
</dbReference>
<comment type="caution">
    <text evidence="3">The sequence shown here is derived from an EMBL/GenBank/DDBJ whole genome shotgun (WGS) entry which is preliminary data.</text>
</comment>
<protein>
    <recommendedName>
        <fullName evidence="2">SET domain-containing protein</fullName>
    </recommendedName>
</protein>
<feature type="region of interest" description="Disordered" evidence="1">
    <location>
        <begin position="34"/>
        <end position="61"/>
    </location>
</feature>
<dbReference type="Gene3D" id="2.170.270.10">
    <property type="entry name" value="SET domain"/>
    <property type="match status" value="1"/>
</dbReference>
<dbReference type="PANTHER" id="PTHR12197:SF251">
    <property type="entry name" value="EG:BACR7C10.4 PROTEIN"/>
    <property type="match status" value="1"/>
</dbReference>
<feature type="domain" description="SET" evidence="2">
    <location>
        <begin position="146"/>
        <end position="199"/>
    </location>
</feature>
<sequence length="916" mass="98329">MLEAWERPEAGGPSPLAHVDLFAAFALARAAATAAPPAPPDGEGVRGGAGGAGGGEASASAGERLEERLRRWFCVPSEAAVDRAAQREKLEAVHGSWRPGFQRACSLEDLRRLDDVLSRNAEEFTGAVAVFGCGRGERAPWLARRRFQGLFPCKDLIQHSCAPNCASVAGPVWEGCERLVLEVVPLRTIRAGERLTWCYLPYWKALWPAELRRSALRDGWDFVCGCERCDGATREAAMAFRCPACGSSELCPPRPAALKALPTLRPAQTGCAGCAGVEHAAAAAEVPELQCPCGLRLGEGGASTPGGLKERLAQECAALALPWRGALGRDPGEATAEEESLLGASHWLIADHASHLLENAPAVLEALGLSAPGADPRAVEGFLQRLAGAVDTVLDAARRCLGPGPLQAPGPEPLLLRALCTGSAADFEACRRAHGHLARCGTAGAAAAAAAARLCASPAGFVAEGLGLQPAAAGRLQSLAGRAATPAGGGYAIYWYEGDDYGHERILLREVKSLDDRRIWVGASPDFDVYAEEWDTTGDRGPIRVELMKGRTVPRSFPRPIYRFDQKVPWGKFTELRAEASQVIVDGGLEEIAHARVQADPADALGSDGVWVASEPVFDGGQEVARIGTQVAKESVASSLGNRGFAKFGSVVAALERIKVEELDGYFAGRKNLLLVGLGGTHTPEEREGALGSPTGLQALRGALAGPQLPGTGEEPDEKTDEDVRALSVKFNAFNRRERVWVDSVKEMVEDAFSDWPLDGPRAFLWLMMSFAQLAMVPTFWLERHLQTAGWSENDRSIHEMRMMAEVFELAISYDQLNVASLAAFERLGRRWQAILEAHGKSPMNPNYEIADKFSGYNRRAQLVAPALRTYVAKEVREEAEIDRQTSKAKALRDEAKVALKRGKSAGKGKDKEDSK</sequence>
<accession>A0ABN9PLN4</accession>
<evidence type="ECO:0000256" key="1">
    <source>
        <dbReference type="SAM" id="MobiDB-lite"/>
    </source>
</evidence>
<evidence type="ECO:0000313" key="4">
    <source>
        <dbReference type="Proteomes" id="UP001189429"/>
    </source>
</evidence>
<feature type="non-terminal residue" evidence="3">
    <location>
        <position position="916"/>
    </location>
</feature>
<gene>
    <name evidence="3" type="ORF">PCOR1329_LOCUS4090</name>
</gene>
<feature type="region of interest" description="Disordered" evidence="1">
    <location>
        <begin position="893"/>
        <end position="916"/>
    </location>
</feature>
<name>A0ABN9PLN4_9DINO</name>
<dbReference type="InterPro" id="IPR050869">
    <property type="entry name" value="H3K4_H4K5_MeTrfase"/>
</dbReference>
<dbReference type="CDD" id="cd20071">
    <property type="entry name" value="SET_SMYD"/>
    <property type="match status" value="1"/>
</dbReference>
<dbReference type="PANTHER" id="PTHR12197">
    <property type="entry name" value="HISTONE-LYSINE N-METHYLTRANSFERASE SMYD"/>
    <property type="match status" value="1"/>
</dbReference>
<evidence type="ECO:0000313" key="3">
    <source>
        <dbReference type="EMBL" id="CAK0793959.1"/>
    </source>
</evidence>
<dbReference type="InterPro" id="IPR001214">
    <property type="entry name" value="SET_dom"/>
</dbReference>
<proteinExistence type="predicted"/>
<dbReference type="Pfam" id="PF00856">
    <property type="entry name" value="SET"/>
    <property type="match status" value="1"/>
</dbReference>
<dbReference type="Proteomes" id="UP001189429">
    <property type="component" value="Unassembled WGS sequence"/>
</dbReference>
<organism evidence="3 4">
    <name type="scientific">Prorocentrum cordatum</name>
    <dbReference type="NCBI Taxonomy" id="2364126"/>
    <lineage>
        <taxon>Eukaryota</taxon>
        <taxon>Sar</taxon>
        <taxon>Alveolata</taxon>
        <taxon>Dinophyceae</taxon>
        <taxon>Prorocentrales</taxon>
        <taxon>Prorocentraceae</taxon>
        <taxon>Prorocentrum</taxon>
    </lineage>
</organism>